<dbReference type="AlphaFoldDB" id="T1AZ27"/>
<dbReference type="InterPro" id="IPR004839">
    <property type="entry name" value="Aminotransferase_I/II_large"/>
</dbReference>
<evidence type="ECO:0000256" key="1">
    <source>
        <dbReference type="ARBA" id="ARBA00001933"/>
    </source>
</evidence>
<dbReference type="SUPFAM" id="SSF53383">
    <property type="entry name" value="PLP-dependent transferases"/>
    <property type="match status" value="1"/>
</dbReference>
<gene>
    <name evidence="7" type="ORF">B1B_12836</name>
</gene>
<evidence type="ECO:0000256" key="4">
    <source>
        <dbReference type="ARBA" id="ARBA00022679"/>
    </source>
</evidence>
<keyword evidence="3 7" id="KW-0032">Aminotransferase</keyword>
<dbReference type="InterPro" id="IPR050596">
    <property type="entry name" value="AspAT/PAT-like"/>
</dbReference>
<organism evidence="7">
    <name type="scientific">mine drainage metagenome</name>
    <dbReference type="NCBI Taxonomy" id="410659"/>
    <lineage>
        <taxon>unclassified sequences</taxon>
        <taxon>metagenomes</taxon>
        <taxon>ecological metagenomes</taxon>
    </lineage>
</organism>
<protein>
    <submittedName>
        <fullName evidence="7">Aspartate aminotransferase</fullName>
    </submittedName>
</protein>
<dbReference type="InterPro" id="IPR015421">
    <property type="entry name" value="PyrdxlP-dep_Trfase_major"/>
</dbReference>
<feature type="domain" description="Aminotransferase class I/classII large" evidence="6">
    <location>
        <begin position="8"/>
        <end position="65"/>
    </location>
</feature>
<comment type="similarity">
    <text evidence="2">Belongs to the class-I pyridoxal-phosphate-dependent aminotransferase family.</text>
</comment>
<evidence type="ECO:0000313" key="7">
    <source>
        <dbReference type="EMBL" id="EQD45904.1"/>
    </source>
</evidence>
<dbReference type="InterPro" id="IPR015424">
    <property type="entry name" value="PyrdxlP-dep_Trfase"/>
</dbReference>
<reference evidence="7" key="1">
    <citation type="submission" date="2013-08" db="EMBL/GenBank/DDBJ databases">
        <authorList>
            <person name="Mendez C."/>
            <person name="Richter M."/>
            <person name="Ferrer M."/>
            <person name="Sanchez J."/>
        </authorList>
    </citation>
    <scope>NUCLEOTIDE SEQUENCE</scope>
</reference>
<dbReference type="GO" id="GO:0008483">
    <property type="term" value="F:transaminase activity"/>
    <property type="evidence" value="ECO:0007669"/>
    <property type="project" value="UniProtKB-KW"/>
</dbReference>
<evidence type="ECO:0000256" key="2">
    <source>
        <dbReference type="ARBA" id="ARBA00007441"/>
    </source>
</evidence>
<dbReference type="EMBL" id="AUZY01008433">
    <property type="protein sequence ID" value="EQD45904.1"/>
    <property type="molecule type" value="Genomic_DNA"/>
</dbReference>
<proteinExistence type="inferred from homology"/>
<dbReference type="InterPro" id="IPR015422">
    <property type="entry name" value="PyrdxlP-dep_Trfase_small"/>
</dbReference>
<dbReference type="GO" id="GO:0030170">
    <property type="term" value="F:pyridoxal phosphate binding"/>
    <property type="evidence" value="ECO:0007669"/>
    <property type="project" value="InterPro"/>
</dbReference>
<keyword evidence="5" id="KW-0663">Pyridoxal phosphate</keyword>
<feature type="non-terminal residue" evidence="7">
    <location>
        <position position="1"/>
    </location>
</feature>
<dbReference type="Pfam" id="PF00155">
    <property type="entry name" value="Aminotran_1_2"/>
    <property type="match status" value="1"/>
</dbReference>
<evidence type="ECO:0000256" key="3">
    <source>
        <dbReference type="ARBA" id="ARBA00022576"/>
    </source>
</evidence>
<evidence type="ECO:0000256" key="5">
    <source>
        <dbReference type="ARBA" id="ARBA00022898"/>
    </source>
</evidence>
<feature type="non-terminal residue" evidence="7">
    <location>
        <position position="67"/>
    </location>
</feature>
<comment type="caution">
    <text evidence="7">The sequence shown here is derived from an EMBL/GenBank/DDBJ whole genome shotgun (WGS) entry which is preliminary data.</text>
</comment>
<sequence length="67" mass="7337">ELKARGEKVISFAAGEPDFPSPEVAVEAAIRACREPRAHHYTPAAGLPELRQAIAAKTRRDSRIEVE</sequence>
<comment type="cofactor">
    <cofactor evidence="1">
        <name>pyridoxal 5'-phosphate</name>
        <dbReference type="ChEBI" id="CHEBI:597326"/>
    </cofactor>
</comment>
<dbReference type="GO" id="GO:0006520">
    <property type="term" value="P:amino acid metabolic process"/>
    <property type="evidence" value="ECO:0007669"/>
    <property type="project" value="InterPro"/>
</dbReference>
<dbReference type="PANTHER" id="PTHR46383">
    <property type="entry name" value="ASPARTATE AMINOTRANSFERASE"/>
    <property type="match status" value="1"/>
</dbReference>
<evidence type="ECO:0000259" key="6">
    <source>
        <dbReference type="Pfam" id="PF00155"/>
    </source>
</evidence>
<accession>T1AZ27</accession>
<name>T1AZ27_9ZZZZ</name>
<reference evidence="7" key="2">
    <citation type="journal article" date="2014" name="ISME J.">
        <title>Microbial stratification in low pH oxic and suboxic macroscopic growths along an acid mine drainage.</title>
        <authorList>
            <person name="Mendez-Garcia C."/>
            <person name="Mesa V."/>
            <person name="Sprenger R.R."/>
            <person name="Richter M."/>
            <person name="Diez M.S."/>
            <person name="Solano J."/>
            <person name="Bargiela R."/>
            <person name="Golyshina O.V."/>
            <person name="Manteca A."/>
            <person name="Ramos J.L."/>
            <person name="Gallego J.R."/>
            <person name="Llorente I."/>
            <person name="Martins Dos Santos V.A."/>
            <person name="Jensen O.N."/>
            <person name="Pelaez A.I."/>
            <person name="Sanchez J."/>
            <person name="Ferrer M."/>
        </authorList>
    </citation>
    <scope>NUCLEOTIDE SEQUENCE</scope>
</reference>
<dbReference type="Gene3D" id="3.90.1150.10">
    <property type="entry name" value="Aspartate Aminotransferase, domain 1"/>
    <property type="match status" value="1"/>
</dbReference>
<keyword evidence="4 7" id="KW-0808">Transferase</keyword>
<dbReference type="Gene3D" id="3.40.640.10">
    <property type="entry name" value="Type I PLP-dependent aspartate aminotransferase-like (Major domain)"/>
    <property type="match status" value="1"/>
</dbReference>
<dbReference type="PANTHER" id="PTHR46383:SF1">
    <property type="entry name" value="ASPARTATE AMINOTRANSFERASE"/>
    <property type="match status" value="1"/>
</dbReference>